<protein>
    <recommendedName>
        <fullName evidence="3">Coenzyme PQQ synthesis protein A</fullName>
    </recommendedName>
</protein>
<comment type="caution">
    <text evidence="4">The sequence shown here is derived from an EMBL/GenBank/DDBJ whole genome shotgun (WGS) entry which is preliminary data.</text>
</comment>
<name>A0A7W7S7C8_9ACTN</name>
<evidence type="ECO:0000256" key="1">
    <source>
        <dbReference type="ARBA" id="ARBA00004886"/>
    </source>
</evidence>
<dbReference type="UniPathway" id="UPA00539"/>
<evidence type="ECO:0000256" key="2">
    <source>
        <dbReference type="ARBA" id="ARBA00009325"/>
    </source>
</evidence>
<proteinExistence type="inferred from homology"/>
<accession>A0A7W7S7C8</accession>
<dbReference type="EMBL" id="JACHJR010000001">
    <property type="protein sequence ID" value="MBB4945243.1"/>
    <property type="molecule type" value="Genomic_DNA"/>
</dbReference>
<sequence>MNETAERQESTLDTEETVWRTPEFSVVETALEVTAYALSTR</sequence>
<reference evidence="4 5" key="1">
    <citation type="submission" date="2020-08" db="EMBL/GenBank/DDBJ databases">
        <title>Sequencing the genomes of 1000 actinobacteria strains.</title>
        <authorList>
            <person name="Klenk H.-P."/>
        </authorList>
    </citation>
    <scope>NUCLEOTIDE SEQUENCE [LARGE SCALE GENOMIC DNA]</scope>
    <source>
        <strain evidence="4 5">DSM 44786</strain>
    </source>
</reference>
<dbReference type="NCBIfam" id="TIGR02107">
    <property type="entry name" value="PQQ_syn_pqqA"/>
    <property type="match status" value="1"/>
</dbReference>
<gene>
    <name evidence="4" type="ORF">F4556_000778</name>
</gene>
<dbReference type="Proteomes" id="UP000573327">
    <property type="component" value="Unassembled WGS sequence"/>
</dbReference>
<dbReference type="RefSeq" id="WP_184911608.1">
    <property type="nucleotide sequence ID" value="NZ_JACHJR010000001.1"/>
</dbReference>
<dbReference type="GO" id="GO:0018189">
    <property type="term" value="P:pyrroloquinoline quinone biosynthetic process"/>
    <property type="evidence" value="ECO:0007669"/>
    <property type="project" value="UniProtKB-UniPathway"/>
</dbReference>
<dbReference type="InterPro" id="IPR011725">
    <property type="entry name" value="PQQ_synth_PqqA"/>
</dbReference>
<dbReference type="AlphaFoldDB" id="A0A7W7S7C8"/>
<evidence type="ECO:0000313" key="5">
    <source>
        <dbReference type="Proteomes" id="UP000573327"/>
    </source>
</evidence>
<comment type="pathway">
    <text evidence="1">Cofactor biosynthesis; pyrroloquinoline quinone biosynthesis.</text>
</comment>
<evidence type="ECO:0000313" key="4">
    <source>
        <dbReference type="EMBL" id="MBB4945243.1"/>
    </source>
</evidence>
<comment type="similarity">
    <text evidence="2">Belongs to the PqqA family.</text>
</comment>
<evidence type="ECO:0000256" key="3">
    <source>
        <dbReference type="ARBA" id="ARBA00015086"/>
    </source>
</evidence>
<organism evidence="4 5">
    <name type="scientific">Kitasatospora gansuensis</name>
    <dbReference type="NCBI Taxonomy" id="258050"/>
    <lineage>
        <taxon>Bacteria</taxon>
        <taxon>Bacillati</taxon>
        <taxon>Actinomycetota</taxon>
        <taxon>Actinomycetes</taxon>
        <taxon>Kitasatosporales</taxon>
        <taxon>Streptomycetaceae</taxon>
        <taxon>Kitasatospora</taxon>
    </lineage>
</organism>
<keyword evidence="5" id="KW-1185">Reference proteome</keyword>